<dbReference type="GO" id="GO:0042597">
    <property type="term" value="C:periplasmic space"/>
    <property type="evidence" value="ECO:0007669"/>
    <property type="project" value="UniProtKB-SubCell"/>
</dbReference>
<evidence type="ECO:0000256" key="9">
    <source>
        <dbReference type="SAM" id="SignalP"/>
    </source>
</evidence>
<sequence length="142" mass="15095">MLTKLMMTAALALTATLAQAETIEVHMLNKGEAGAMVFEPAFVAAQPGDVIHFIPTDKGHNVEAIEGMVPDGVEGFKSKINAEFELTVDAEGVYGIKCTPHYAMGMVALIQVGAPVNLDEAEAVRQRGKAQARMADLIAQVE</sequence>
<dbReference type="InterPro" id="IPR001235">
    <property type="entry name" value="Copper_blue_Plastocyanin"/>
</dbReference>
<feature type="binding site" evidence="8">
    <location>
        <position position="106"/>
    </location>
    <ligand>
        <name>Cu cation</name>
        <dbReference type="ChEBI" id="CHEBI:23378"/>
    </ligand>
</feature>
<evidence type="ECO:0000256" key="2">
    <source>
        <dbReference type="ARBA" id="ARBA00022448"/>
    </source>
</evidence>
<protein>
    <recommendedName>
        <fullName evidence="7">Pseudoazurin</fullName>
    </recommendedName>
</protein>
<keyword evidence="6 8" id="KW-0186">Copper</keyword>
<dbReference type="EMBL" id="FWFN01000001">
    <property type="protein sequence ID" value="SLN20288.1"/>
    <property type="molecule type" value="Genomic_DNA"/>
</dbReference>
<dbReference type="Gene3D" id="2.60.40.420">
    <property type="entry name" value="Cupredoxins - blue copper proteins"/>
    <property type="match status" value="1"/>
</dbReference>
<evidence type="ECO:0000313" key="12">
    <source>
        <dbReference type="Proteomes" id="UP000193963"/>
    </source>
</evidence>
<name>A0A1X6YGX6_9RHOB</name>
<keyword evidence="5" id="KW-0249">Electron transport</keyword>
<evidence type="ECO:0000313" key="11">
    <source>
        <dbReference type="EMBL" id="SLN20288.1"/>
    </source>
</evidence>
<feature type="chain" id="PRO_5010872958" description="Pseudoazurin" evidence="9">
    <location>
        <begin position="21"/>
        <end position="142"/>
    </location>
</feature>
<accession>A0A1X6YGX6</accession>
<dbReference type="Proteomes" id="UP000193963">
    <property type="component" value="Unassembled WGS sequence"/>
</dbReference>
<dbReference type="InterPro" id="IPR000923">
    <property type="entry name" value="BlueCu_1"/>
</dbReference>
<feature type="domain" description="Blue (type 1) copper" evidence="10">
    <location>
        <begin position="26"/>
        <end position="112"/>
    </location>
</feature>
<keyword evidence="9" id="KW-0732">Signal</keyword>
<dbReference type="GO" id="GO:0009055">
    <property type="term" value="F:electron transfer activity"/>
    <property type="evidence" value="ECO:0007669"/>
    <property type="project" value="InterPro"/>
</dbReference>
<keyword evidence="2" id="KW-0813">Transport</keyword>
<dbReference type="RefSeq" id="WP_085886548.1">
    <property type="nucleotide sequence ID" value="NZ_FWFN01000001.1"/>
</dbReference>
<dbReference type="InterPro" id="IPR002386">
    <property type="entry name" value="Amicyanin/Pseudoazurin"/>
</dbReference>
<dbReference type="PRINTS" id="PR00156">
    <property type="entry name" value="COPPERBLUE"/>
</dbReference>
<dbReference type="NCBIfam" id="TIGR02375">
    <property type="entry name" value="pseudoazurin"/>
    <property type="match status" value="1"/>
</dbReference>
<dbReference type="OrthoDB" id="7510199at2"/>
<organism evidence="11 12">
    <name type="scientific">Pseudooceanicola marinus</name>
    <dbReference type="NCBI Taxonomy" id="396013"/>
    <lineage>
        <taxon>Bacteria</taxon>
        <taxon>Pseudomonadati</taxon>
        <taxon>Pseudomonadota</taxon>
        <taxon>Alphaproteobacteria</taxon>
        <taxon>Rhodobacterales</taxon>
        <taxon>Paracoccaceae</taxon>
        <taxon>Pseudooceanicola</taxon>
    </lineage>
</organism>
<dbReference type="GO" id="GO:0005507">
    <property type="term" value="F:copper ion binding"/>
    <property type="evidence" value="ECO:0007669"/>
    <property type="project" value="UniProtKB-UniRule"/>
</dbReference>
<dbReference type="InterPro" id="IPR012745">
    <property type="entry name" value="Pseudoazurin"/>
</dbReference>
<keyword evidence="3 8" id="KW-0479">Metal-binding</keyword>
<evidence type="ECO:0000256" key="5">
    <source>
        <dbReference type="ARBA" id="ARBA00022982"/>
    </source>
</evidence>
<feature type="binding site" evidence="8">
    <location>
        <position position="101"/>
    </location>
    <ligand>
        <name>Cu cation</name>
        <dbReference type="ChEBI" id="CHEBI:23378"/>
    </ligand>
</feature>
<reference evidence="11 12" key="1">
    <citation type="submission" date="2017-03" db="EMBL/GenBank/DDBJ databases">
        <authorList>
            <person name="Afonso C.L."/>
            <person name="Miller P.J."/>
            <person name="Scott M.A."/>
            <person name="Spackman E."/>
            <person name="Goraichik I."/>
            <person name="Dimitrov K.M."/>
            <person name="Suarez D.L."/>
            <person name="Swayne D.E."/>
        </authorList>
    </citation>
    <scope>NUCLEOTIDE SEQUENCE [LARGE SCALE GENOMIC DNA]</scope>
    <source>
        <strain evidence="11 12">CECT 7751</strain>
    </source>
</reference>
<dbReference type="SUPFAM" id="SSF49503">
    <property type="entry name" value="Cupredoxins"/>
    <property type="match status" value="1"/>
</dbReference>
<evidence type="ECO:0000256" key="6">
    <source>
        <dbReference type="ARBA" id="ARBA00023008"/>
    </source>
</evidence>
<gene>
    <name evidence="11" type="primary">pazS</name>
    <name evidence="11" type="ORF">PSM7751_00681</name>
</gene>
<evidence type="ECO:0000256" key="1">
    <source>
        <dbReference type="ARBA" id="ARBA00004418"/>
    </source>
</evidence>
<feature type="binding site" evidence="8">
    <location>
        <position position="98"/>
    </location>
    <ligand>
        <name>Cu cation</name>
        <dbReference type="ChEBI" id="CHEBI:23378"/>
    </ligand>
</feature>
<proteinExistence type="predicted"/>
<dbReference type="PRINTS" id="PR00155">
    <property type="entry name" value="AMICYANIN"/>
</dbReference>
<comment type="cofactor">
    <cofactor evidence="8">
        <name>Cu cation</name>
        <dbReference type="ChEBI" id="CHEBI:23378"/>
    </cofactor>
    <text evidence="8">Binds 1 copper ion per subunit.</text>
</comment>
<evidence type="ECO:0000256" key="7">
    <source>
        <dbReference type="NCBIfam" id="TIGR02375"/>
    </source>
</evidence>
<feature type="signal peptide" evidence="9">
    <location>
        <begin position="1"/>
        <end position="20"/>
    </location>
</feature>
<keyword evidence="4" id="KW-0574">Periplasm</keyword>
<feature type="binding site" evidence="8">
    <location>
        <position position="60"/>
    </location>
    <ligand>
        <name>Cu cation</name>
        <dbReference type="ChEBI" id="CHEBI:23378"/>
    </ligand>
</feature>
<dbReference type="InterPro" id="IPR008972">
    <property type="entry name" value="Cupredoxin"/>
</dbReference>
<evidence type="ECO:0000259" key="10">
    <source>
        <dbReference type="Pfam" id="PF00127"/>
    </source>
</evidence>
<evidence type="ECO:0000256" key="4">
    <source>
        <dbReference type="ARBA" id="ARBA00022764"/>
    </source>
</evidence>
<evidence type="ECO:0000256" key="8">
    <source>
        <dbReference type="PIRSR" id="PIRSR602386-1"/>
    </source>
</evidence>
<dbReference type="CDD" id="cd04218">
    <property type="entry name" value="Pseudoazurin"/>
    <property type="match status" value="1"/>
</dbReference>
<dbReference type="AlphaFoldDB" id="A0A1X6YGX6"/>
<dbReference type="Pfam" id="PF00127">
    <property type="entry name" value="Copper-bind"/>
    <property type="match status" value="1"/>
</dbReference>
<keyword evidence="12" id="KW-1185">Reference proteome</keyword>
<evidence type="ECO:0000256" key="3">
    <source>
        <dbReference type="ARBA" id="ARBA00022723"/>
    </source>
</evidence>
<comment type="subcellular location">
    <subcellularLocation>
        <location evidence="1">Periplasm</location>
    </subcellularLocation>
</comment>